<dbReference type="InterPro" id="IPR001433">
    <property type="entry name" value="OxRdtase_FAD/NAD-bd"/>
</dbReference>
<sequence length="467" mass="52761">MSMPNTFNLKAIKFRLSRFRLTNKHTLTLAYLVLLLLPFVVAESLGMLFEGMYNRVLSALNLSAMMAFFVQFPLAGRLRHVPLFANIDWSIAKHKKIGKYLGVFFFLHPLLIVAPKMLLSFDALSTSIISMITSPQLLTGLIAWVVMAVWVLMSVYKDKLNMRYETWRLWHVIGLVAIATLATLHITTVGSHGQYNQEFNVIWWSLYTLSMMIVIYNYFIKPRIIQRQPFTITSIEKVSPCDWQLTIESKSKQRFAFEAGQFAWINTSGSAYNLEQHPFSIASVQNNAAQLSFIIRELGDYTSSLNQLEIGQTVFVDGPYGSMSLDQSRTSQGITLIAGGAGIAPMMSLLRGLARQNDTRPIRLIYGNRSLERMVCLDELEALEKRMANVQLQLVCQQLENAKDTLRPYVRQGLIGKSEIDASFTAGQQQNWAVYLCGPTAMIDATTTHLKQLGLASSQVHFEQLAY</sequence>
<dbReference type="Pfam" id="PF00175">
    <property type="entry name" value="NAD_binding_1"/>
    <property type="match status" value="1"/>
</dbReference>
<dbReference type="InterPro" id="IPR050415">
    <property type="entry name" value="MRET"/>
</dbReference>
<evidence type="ECO:0000256" key="10">
    <source>
        <dbReference type="ARBA" id="ARBA00023004"/>
    </source>
</evidence>
<dbReference type="InterPro" id="IPR017938">
    <property type="entry name" value="Riboflavin_synthase-like_b-brl"/>
</dbReference>
<proteinExistence type="predicted"/>
<dbReference type="GO" id="GO:0016020">
    <property type="term" value="C:membrane"/>
    <property type="evidence" value="ECO:0007669"/>
    <property type="project" value="UniProtKB-SubCell"/>
</dbReference>
<protein>
    <submittedName>
        <fullName evidence="16">Predicted ferric reductase</fullName>
    </submittedName>
</protein>
<dbReference type="GO" id="GO:0016491">
    <property type="term" value="F:oxidoreductase activity"/>
    <property type="evidence" value="ECO:0007669"/>
    <property type="project" value="UniProtKB-KW"/>
</dbReference>
<dbReference type="CDD" id="cd06198">
    <property type="entry name" value="FNR_like_3"/>
    <property type="match status" value="1"/>
</dbReference>
<dbReference type="Pfam" id="PF01794">
    <property type="entry name" value="Ferric_reduct"/>
    <property type="match status" value="1"/>
</dbReference>
<keyword evidence="17" id="KW-1185">Reference proteome</keyword>
<name>A0A1I2LXE3_9GAMM</name>
<keyword evidence="8 14" id="KW-1133">Transmembrane helix</keyword>
<dbReference type="EMBL" id="FOOU01000001">
    <property type="protein sequence ID" value="SFF81671.1"/>
    <property type="molecule type" value="Genomic_DNA"/>
</dbReference>
<dbReference type="InterPro" id="IPR013112">
    <property type="entry name" value="FAD-bd_8"/>
</dbReference>
<dbReference type="SUPFAM" id="SSF63380">
    <property type="entry name" value="Riboflavin synthase domain-like"/>
    <property type="match status" value="1"/>
</dbReference>
<feature type="coiled-coil region" evidence="13">
    <location>
        <begin position="373"/>
        <end position="400"/>
    </location>
</feature>
<evidence type="ECO:0000313" key="17">
    <source>
        <dbReference type="Proteomes" id="UP000198623"/>
    </source>
</evidence>
<evidence type="ECO:0000256" key="11">
    <source>
        <dbReference type="ARBA" id="ARBA00023014"/>
    </source>
</evidence>
<dbReference type="PANTHER" id="PTHR47354">
    <property type="entry name" value="NADH OXIDOREDUCTASE HCR"/>
    <property type="match status" value="1"/>
</dbReference>
<keyword evidence="3" id="KW-0285">Flavoprotein</keyword>
<evidence type="ECO:0000256" key="7">
    <source>
        <dbReference type="ARBA" id="ARBA00022827"/>
    </source>
</evidence>
<evidence type="ECO:0000256" key="5">
    <source>
        <dbReference type="ARBA" id="ARBA00022714"/>
    </source>
</evidence>
<evidence type="ECO:0000256" key="9">
    <source>
        <dbReference type="ARBA" id="ARBA00023002"/>
    </source>
</evidence>
<comment type="cofactor">
    <cofactor evidence="1">
        <name>FAD</name>
        <dbReference type="ChEBI" id="CHEBI:57692"/>
    </cofactor>
</comment>
<dbReference type="InterPro" id="IPR017927">
    <property type="entry name" value="FAD-bd_FR_type"/>
</dbReference>
<evidence type="ECO:0000256" key="1">
    <source>
        <dbReference type="ARBA" id="ARBA00001974"/>
    </source>
</evidence>
<evidence type="ECO:0000259" key="15">
    <source>
        <dbReference type="PROSITE" id="PS51384"/>
    </source>
</evidence>
<dbReference type="InterPro" id="IPR013130">
    <property type="entry name" value="Fe3_Rdtase_TM_dom"/>
</dbReference>
<evidence type="ECO:0000256" key="3">
    <source>
        <dbReference type="ARBA" id="ARBA00022630"/>
    </source>
</evidence>
<dbReference type="GO" id="GO:0046872">
    <property type="term" value="F:metal ion binding"/>
    <property type="evidence" value="ECO:0007669"/>
    <property type="project" value="UniProtKB-KW"/>
</dbReference>
<evidence type="ECO:0000256" key="8">
    <source>
        <dbReference type="ARBA" id="ARBA00022989"/>
    </source>
</evidence>
<feature type="transmembrane region" description="Helical" evidence="14">
    <location>
        <begin position="201"/>
        <end position="220"/>
    </location>
</feature>
<dbReference type="PROSITE" id="PS51384">
    <property type="entry name" value="FAD_FR"/>
    <property type="match status" value="1"/>
</dbReference>
<feature type="transmembrane region" description="Helical" evidence="14">
    <location>
        <begin position="168"/>
        <end position="189"/>
    </location>
</feature>
<feature type="domain" description="FAD-binding FR-type" evidence="15">
    <location>
        <begin position="225"/>
        <end position="326"/>
    </location>
</feature>
<keyword evidence="6" id="KW-0479">Metal-binding</keyword>
<keyword evidence="11" id="KW-0411">Iron-sulfur</keyword>
<comment type="subcellular location">
    <subcellularLocation>
        <location evidence="2">Membrane</location>
        <topology evidence="2">Multi-pass membrane protein</topology>
    </subcellularLocation>
</comment>
<evidence type="ECO:0000256" key="14">
    <source>
        <dbReference type="SAM" id="Phobius"/>
    </source>
</evidence>
<dbReference type="STRING" id="1045558.SAMN05216175_101199"/>
<accession>A0A1I2LXE3</accession>
<keyword evidence="5" id="KW-0001">2Fe-2S</keyword>
<evidence type="ECO:0000256" key="4">
    <source>
        <dbReference type="ARBA" id="ARBA00022692"/>
    </source>
</evidence>
<evidence type="ECO:0000313" key="16">
    <source>
        <dbReference type="EMBL" id="SFF81671.1"/>
    </source>
</evidence>
<dbReference type="PRINTS" id="PR00410">
    <property type="entry name" value="PHEHYDRXLASE"/>
</dbReference>
<evidence type="ECO:0000256" key="2">
    <source>
        <dbReference type="ARBA" id="ARBA00004141"/>
    </source>
</evidence>
<dbReference type="RefSeq" id="WP_090723239.1">
    <property type="nucleotide sequence ID" value="NZ_FOOU01000001.1"/>
</dbReference>
<dbReference type="PANTHER" id="PTHR47354:SF8">
    <property type="entry name" value="1,2-PHENYLACETYL-COA EPOXIDASE, SUBUNIT E"/>
    <property type="match status" value="1"/>
</dbReference>
<keyword evidence="12 14" id="KW-0472">Membrane</keyword>
<organism evidence="16 17">
    <name type="scientific">Neptunomonas qingdaonensis</name>
    <dbReference type="NCBI Taxonomy" id="1045558"/>
    <lineage>
        <taxon>Bacteria</taxon>
        <taxon>Pseudomonadati</taxon>
        <taxon>Pseudomonadota</taxon>
        <taxon>Gammaproteobacteria</taxon>
        <taxon>Oceanospirillales</taxon>
        <taxon>Oceanospirillaceae</taxon>
        <taxon>Neptunomonas</taxon>
    </lineage>
</organism>
<feature type="transmembrane region" description="Helical" evidence="14">
    <location>
        <begin position="97"/>
        <end position="117"/>
    </location>
</feature>
<dbReference type="GO" id="GO:0050660">
    <property type="term" value="F:flavin adenine dinucleotide binding"/>
    <property type="evidence" value="ECO:0007669"/>
    <property type="project" value="TreeGrafter"/>
</dbReference>
<dbReference type="InterPro" id="IPR039261">
    <property type="entry name" value="FNR_nucleotide-bd"/>
</dbReference>
<keyword evidence="10" id="KW-0408">Iron</keyword>
<evidence type="ECO:0000256" key="6">
    <source>
        <dbReference type="ARBA" id="ARBA00022723"/>
    </source>
</evidence>
<dbReference type="Gene3D" id="2.40.30.10">
    <property type="entry name" value="Translation factors"/>
    <property type="match status" value="1"/>
</dbReference>
<evidence type="ECO:0000256" key="13">
    <source>
        <dbReference type="SAM" id="Coils"/>
    </source>
</evidence>
<reference evidence="17" key="1">
    <citation type="submission" date="2016-10" db="EMBL/GenBank/DDBJ databases">
        <authorList>
            <person name="Varghese N."/>
            <person name="Submissions S."/>
        </authorList>
    </citation>
    <scope>NUCLEOTIDE SEQUENCE [LARGE SCALE GENOMIC DNA]</scope>
    <source>
        <strain evidence="17">CGMCC 1.10971</strain>
    </source>
</reference>
<feature type="transmembrane region" description="Helical" evidence="14">
    <location>
        <begin position="58"/>
        <end position="76"/>
    </location>
</feature>
<dbReference type="GO" id="GO:0051537">
    <property type="term" value="F:2 iron, 2 sulfur cluster binding"/>
    <property type="evidence" value="ECO:0007669"/>
    <property type="project" value="UniProtKB-KW"/>
</dbReference>
<dbReference type="Gene3D" id="3.40.50.80">
    <property type="entry name" value="Nucleotide-binding domain of ferredoxin-NADP reductase (FNR) module"/>
    <property type="match status" value="1"/>
</dbReference>
<keyword evidence="9" id="KW-0560">Oxidoreductase</keyword>
<evidence type="ECO:0000256" key="12">
    <source>
        <dbReference type="ARBA" id="ARBA00023136"/>
    </source>
</evidence>
<dbReference type="AlphaFoldDB" id="A0A1I2LXE3"/>
<feature type="transmembrane region" description="Helical" evidence="14">
    <location>
        <begin position="137"/>
        <end position="156"/>
    </location>
</feature>
<keyword evidence="4 14" id="KW-0812">Transmembrane</keyword>
<dbReference type="SUPFAM" id="SSF52343">
    <property type="entry name" value="Ferredoxin reductase-like, C-terminal NADP-linked domain"/>
    <property type="match status" value="1"/>
</dbReference>
<gene>
    <name evidence="16" type="ORF">SAMN05216175_101199</name>
</gene>
<dbReference type="OrthoDB" id="9796486at2"/>
<dbReference type="Pfam" id="PF08022">
    <property type="entry name" value="FAD_binding_8"/>
    <property type="match status" value="1"/>
</dbReference>
<keyword evidence="13" id="KW-0175">Coiled coil</keyword>
<keyword evidence="7" id="KW-0274">FAD</keyword>
<dbReference type="Proteomes" id="UP000198623">
    <property type="component" value="Unassembled WGS sequence"/>
</dbReference>